<keyword evidence="7" id="KW-1185">Reference proteome</keyword>
<evidence type="ECO:0000256" key="3">
    <source>
        <dbReference type="ARBA" id="ARBA00022679"/>
    </source>
</evidence>
<protein>
    <submittedName>
        <fullName evidence="6">23S rRNA methyltransferase</fullName>
    </submittedName>
</protein>
<feature type="domain" description="tRNA/rRNA methyltransferase SpoU type" evidence="5">
    <location>
        <begin position="8"/>
        <end position="145"/>
    </location>
</feature>
<name>A0A370DGL3_9GAMM</name>
<dbReference type="AlphaFoldDB" id="A0A370DGL3"/>
<dbReference type="InterPro" id="IPR001537">
    <property type="entry name" value="SpoU_MeTrfase"/>
</dbReference>
<dbReference type="InterPro" id="IPR029028">
    <property type="entry name" value="Alpha/beta_knot_MTases"/>
</dbReference>
<comment type="similarity">
    <text evidence="1">Belongs to the class IV-like SAM-binding methyltransferase superfamily. RNA methyltransferase TrmH family.</text>
</comment>
<dbReference type="GO" id="GO:0003723">
    <property type="term" value="F:RNA binding"/>
    <property type="evidence" value="ECO:0007669"/>
    <property type="project" value="InterPro"/>
</dbReference>
<dbReference type="InterPro" id="IPR004384">
    <property type="entry name" value="RNA_MeTrfase_TrmJ/LasT"/>
</dbReference>
<dbReference type="Pfam" id="PF00588">
    <property type="entry name" value="SpoU_methylase"/>
    <property type="match status" value="1"/>
</dbReference>
<dbReference type="PANTHER" id="PTHR42786:SF6">
    <property type="entry name" value="TRNA_RRNA METHYLTRANSFERASE SPOU TYPE DOMAIN-CONTAINING PROTEIN"/>
    <property type="match status" value="1"/>
</dbReference>
<gene>
    <name evidence="6" type="ORF">DIZ80_07760</name>
</gene>
<organism evidence="6 7">
    <name type="scientific">endosymbiont of Galathealinum brachiosum</name>
    <dbReference type="NCBI Taxonomy" id="2200906"/>
    <lineage>
        <taxon>Bacteria</taxon>
        <taxon>Pseudomonadati</taxon>
        <taxon>Pseudomonadota</taxon>
        <taxon>Gammaproteobacteria</taxon>
        <taxon>sulfur-oxidizing symbionts</taxon>
    </lineage>
</organism>
<dbReference type="EMBL" id="QFXC01000008">
    <property type="protein sequence ID" value="RDH84021.1"/>
    <property type="molecule type" value="Genomic_DNA"/>
</dbReference>
<evidence type="ECO:0000313" key="6">
    <source>
        <dbReference type="EMBL" id="RDH84021.1"/>
    </source>
</evidence>
<dbReference type="PANTHER" id="PTHR42786">
    <property type="entry name" value="TRNA/RRNA METHYLTRANSFERASE"/>
    <property type="match status" value="1"/>
</dbReference>
<keyword evidence="4" id="KW-0949">S-adenosyl-L-methionine</keyword>
<dbReference type="SUPFAM" id="SSF75217">
    <property type="entry name" value="alpha/beta knot"/>
    <property type="match status" value="1"/>
</dbReference>
<keyword evidence="3" id="KW-0808">Transferase</keyword>
<evidence type="ECO:0000256" key="1">
    <source>
        <dbReference type="ARBA" id="ARBA00007228"/>
    </source>
</evidence>
<dbReference type="Gene3D" id="3.40.1280.10">
    <property type="match status" value="1"/>
</dbReference>
<evidence type="ECO:0000256" key="4">
    <source>
        <dbReference type="ARBA" id="ARBA00022691"/>
    </source>
</evidence>
<dbReference type="GO" id="GO:0005829">
    <property type="term" value="C:cytosol"/>
    <property type="evidence" value="ECO:0007669"/>
    <property type="project" value="TreeGrafter"/>
</dbReference>
<evidence type="ECO:0000256" key="2">
    <source>
        <dbReference type="ARBA" id="ARBA00022603"/>
    </source>
</evidence>
<dbReference type="InterPro" id="IPR029026">
    <property type="entry name" value="tRNA_m1G_MTases_N"/>
</dbReference>
<proteinExistence type="inferred from homology"/>
<comment type="caution">
    <text evidence="6">The sequence shown here is derived from an EMBL/GenBank/DDBJ whole genome shotgun (WGS) entry which is preliminary data.</text>
</comment>
<evidence type="ECO:0000259" key="5">
    <source>
        <dbReference type="Pfam" id="PF00588"/>
    </source>
</evidence>
<dbReference type="GO" id="GO:0002128">
    <property type="term" value="P:tRNA nucleoside ribose methylation"/>
    <property type="evidence" value="ECO:0007669"/>
    <property type="project" value="TreeGrafter"/>
</dbReference>
<reference evidence="6 7" key="1">
    <citation type="journal article" date="2018" name="ISME J.">
        <title>Endosymbiont genomes yield clues of tubeworm success.</title>
        <authorList>
            <person name="Li Y."/>
            <person name="Liles M.R."/>
            <person name="Halanych K.M."/>
        </authorList>
    </citation>
    <scope>NUCLEOTIDE SEQUENCE [LARGE SCALE GENOMIC DNA]</scope>
    <source>
        <strain evidence="6">A1464</strain>
    </source>
</reference>
<dbReference type="Proteomes" id="UP000254266">
    <property type="component" value="Unassembled WGS sequence"/>
</dbReference>
<accession>A0A370DGL3</accession>
<evidence type="ECO:0000313" key="7">
    <source>
        <dbReference type="Proteomes" id="UP000254266"/>
    </source>
</evidence>
<dbReference type="GO" id="GO:0008173">
    <property type="term" value="F:RNA methyltransferase activity"/>
    <property type="evidence" value="ECO:0007669"/>
    <property type="project" value="InterPro"/>
</dbReference>
<sequence length="178" mass="19890">MLKEKLQVCIGLCNPKSPDNVNSVRRAAGNYRVDAIFHTGSRYLRALRKNPDTPNINRSVSLNIPVKGVEDLIDQVSEGMQVVCVEFAEGATPLPSYQHPERALYIFGPEDGNISQKIIDRADAVVYVPTVGCMNLAATVNVLLYDRLTKSDQCFDNHQLILENRDTNNNLKFKKQSV</sequence>
<keyword evidence="2 6" id="KW-0489">Methyltransferase</keyword>